<dbReference type="SMART" id="SM00336">
    <property type="entry name" value="BBOX"/>
    <property type="match status" value="8"/>
</dbReference>
<evidence type="ECO:0000256" key="3">
    <source>
        <dbReference type="SAM" id="MobiDB-lite"/>
    </source>
</evidence>
<name>A0A6J8EFW5_MYTCO</name>
<keyword evidence="2" id="KW-0342">GTP-binding</keyword>
<feature type="domain" description="B box-type" evidence="4">
    <location>
        <begin position="258"/>
        <end position="308"/>
    </location>
</feature>
<dbReference type="EMBL" id="CACVKT020008843">
    <property type="protein sequence ID" value="CAC5418001.1"/>
    <property type="molecule type" value="Genomic_DNA"/>
</dbReference>
<dbReference type="Gene3D" id="3.40.50.300">
    <property type="entry name" value="P-loop containing nucleotide triphosphate hydrolases"/>
    <property type="match status" value="1"/>
</dbReference>
<feature type="domain" description="B box-type" evidence="4">
    <location>
        <begin position="26"/>
        <end position="71"/>
    </location>
</feature>
<keyword evidence="7" id="KW-1185">Reference proteome</keyword>
<dbReference type="CDD" id="cd00063">
    <property type="entry name" value="FN3"/>
    <property type="match status" value="1"/>
</dbReference>
<accession>A0A6J8EFW5</accession>
<dbReference type="Gene3D" id="3.30.160.60">
    <property type="entry name" value="Classic Zinc Finger"/>
    <property type="match status" value="1"/>
</dbReference>
<feature type="region of interest" description="Disordered" evidence="3">
    <location>
        <begin position="1"/>
        <end position="21"/>
    </location>
</feature>
<dbReference type="Pfam" id="PF00735">
    <property type="entry name" value="Septin"/>
    <property type="match status" value="1"/>
</dbReference>
<feature type="domain" description="B box-type" evidence="4">
    <location>
        <begin position="415"/>
        <end position="457"/>
    </location>
</feature>
<dbReference type="AlphaFoldDB" id="A0A6J8EFW5"/>
<dbReference type="InterPro" id="IPR030379">
    <property type="entry name" value="G_SEPTIN_dom"/>
</dbReference>
<dbReference type="PANTHER" id="PTHR32046:SF14">
    <property type="match status" value="1"/>
</dbReference>
<proteinExistence type="inferred from homology"/>
<keyword evidence="1" id="KW-0862">Zinc</keyword>
<feature type="domain" description="B box-type" evidence="4">
    <location>
        <begin position="309"/>
        <end position="346"/>
    </location>
</feature>
<dbReference type="InterPro" id="IPR003961">
    <property type="entry name" value="FN3_dom"/>
</dbReference>
<dbReference type="OrthoDB" id="6103492at2759"/>
<dbReference type="SUPFAM" id="SSF52540">
    <property type="entry name" value="P-loop containing nucleoside triphosphate hydrolases"/>
    <property type="match status" value="2"/>
</dbReference>
<dbReference type="InterPro" id="IPR000315">
    <property type="entry name" value="Znf_B-box"/>
</dbReference>
<evidence type="ECO:0000256" key="2">
    <source>
        <dbReference type="RuleBase" id="RU004560"/>
    </source>
</evidence>
<dbReference type="Gene3D" id="2.60.40.10">
    <property type="entry name" value="Immunoglobulins"/>
    <property type="match status" value="1"/>
</dbReference>
<keyword evidence="1" id="KW-0479">Metal-binding</keyword>
<comment type="similarity">
    <text evidence="2">Belongs to the TRAFAC class TrmE-Era-EngA-EngB-Septin-like GTPase superfamily. Septin GTPase family.</text>
</comment>
<evidence type="ECO:0000313" key="7">
    <source>
        <dbReference type="Proteomes" id="UP000507470"/>
    </source>
</evidence>
<feature type="compositionally biased region" description="Polar residues" evidence="3">
    <location>
        <begin position="1"/>
        <end position="12"/>
    </location>
</feature>
<feature type="domain" description="B box-type" evidence="4">
    <location>
        <begin position="203"/>
        <end position="253"/>
    </location>
</feature>
<dbReference type="GO" id="GO:0005525">
    <property type="term" value="F:GTP binding"/>
    <property type="evidence" value="ECO:0007669"/>
    <property type="project" value="UniProtKB-KW"/>
</dbReference>
<organism evidence="6 7">
    <name type="scientific">Mytilus coruscus</name>
    <name type="common">Sea mussel</name>
    <dbReference type="NCBI Taxonomy" id="42192"/>
    <lineage>
        <taxon>Eukaryota</taxon>
        <taxon>Metazoa</taxon>
        <taxon>Spiralia</taxon>
        <taxon>Lophotrochozoa</taxon>
        <taxon>Mollusca</taxon>
        <taxon>Bivalvia</taxon>
        <taxon>Autobranchia</taxon>
        <taxon>Pteriomorphia</taxon>
        <taxon>Mytilida</taxon>
        <taxon>Mytiloidea</taxon>
        <taxon>Mytilidae</taxon>
        <taxon>Mytilinae</taxon>
        <taxon>Mytilus</taxon>
    </lineage>
</organism>
<dbReference type="SUPFAM" id="SSF49265">
    <property type="entry name" value="Fibronectin type III"/>
    <property type="match status" value="1"/>
</dbReference>
<evidence type="ECO:0000256" key="1">
    <source>
        <dbReference type="PROSITE-ProRule" id="PRU00024"/>
    </source>
</evidence>
<dbReference type="Proteomes" id="UP000507470">
    <property type="component" value="Unassembled WGS sequence"/>
</dbReference>
<evidence type="ECO:0008006" key="8">
    <source>
        <dbReference type="Google" id="ProtNLM"/>
    </source>
</evidence>
<feature type="domain" description="Fibronectin type-III" evidence="5">
    <location>
        <begin position="552"/>
        <end position="648"/>
    </location>
</feature>
<sequence length="1211" mass="137400">MEQEQSNPSNEETSMESDMDDVPPYCEPCSTINIESIAIRYCQDCDEKFCDSCTASHKTQKATKGHVIVDIKLAQFNSPKKGCEPCSFSNKYTPATCVCQKCEEFLCYHCKTYHLSQKQNKNHKMISILEEVLCQPCRNADKRIQASGYCLHCEDPEPLCPSCAEHHTAMKLTRGHELSFDIANFILRFKDKQEIAADPTCSIDQRTCEPCTYLERNVPAAHYCKECEEFMCDSCISQHKSMKNFSMHDIINVNDISPTVEMCEPCKYDKKETQATHVCEECDEYLCGKCRRVHLSQKMNRNHPVKQLSSSIACENCSTTGSDVKATIYCKDCDSPICDTCAESHKAMKRTRCHVLSNDLTTFILRLQNKGNKAKAMHATDETDNHGGAKPKTGPFHSDAQIAQVNKGIPACEPCSNENNTVNASYFCEECDENLCEGCFQFHQAQTENQQHKVTGISRNTIFCKSCKSLKRETEAISFCTDCQVPDPLCEACAQKHTKMKRTKDHKMSSDICQLHSRFSKRDDDTQKQEFKEESLVQELKQLHIKDLKNEELGKPYSTESKSDSTLLQWRAERELTEDEAYQIVFKEHPTGKWKPYVPKKRCNKPKITVTGLKANTSYTFKVKINDDKMGKDGQFTAESDPITTRESPALGVLLNAEQIDHGPPKVFRLPIKENITARNEQAKTRKFSLGKEGTDTVERTVMIVGATGSGKSTLINGIANYIVGVTWEDPFRFTLINLETCEKARENDQAHSQTEWVTCYTIHNNVSERVNYTVNLIDTPGFGDTRGLDQDKLIVDQIRELFNSKGEQGVATLDAVCFILKAPDARLTATQTYIFEAILSLFGNDIKDNICTLITFADGQRPPVLAGIQAIDGIPLPYDTYFTFNNSALFVDNTMNTQNTLSAFFWDMGIKSCDTFFSHLTTLQTKSLSLTTEVLRKRQKLENTVVHLQQEIEVGLSQINVLEKEVAIFSQNAQAILANKGFEYEVDEDYQEKIDLTGKGHFTTNCLTCNFTCHENCVFANDSDKAKCCAMNKEGTCLQCPKGCHWSQHHNTPYIIKWSKRKVKKRYDDMKKKYEEATQKTLTQEQVLEQMSQDISGQEQAIQVMMEVIAKLNNRLKEIALRPDPLNTVQYIDLMVASERREKKSGFEGRIDALEKCKQRATYGQSVQIFKDRIRNTRQTMAAEDVADEILKDEKSVLGRIKGFFGFRKN</sequence>
<dbReference type="PROSITE" id="PS50119">
    <property type="entry name" value="ZF_BBOX"/>
    <property type="match status" value="5"/>
</dbReference>
<dbReference type="GO" id="GO:0008270">
    <property type="term" value="F:zinc ion binding"/>
    <property type="evidence" value="ECO:0007669"/>
    <property type="project" value="UniProtKB-KW"/>
</dbReference>
<evidence type="ECO:0000259" key="4">
    <source>
        <dbReference type="PROSITE" id="PS50119"/>
    </source>
</evidence>
<keyword evidence="2" id="KW-0547">Nucleotide-binding</keyword>
<dbReference type="InterPro" id="IPR027417">
    <property type="entry name" value="P-loop_NTPase"/>
</dbReference>
<gene>
    <name evidence="6" type="ORF">MCOR_50464</name>
</gene>
<keyword evidence="1" id="KW-0863">Zinc-finger</keyword>
<dbReference type="PANTHER" id="PTHR32046">
    <property type="entry name" value="G DOMAIN-CONTAINING PROTEIN"/>
    <property type="match status" value="1"/>
</dbReference>
<dbReference type="InterPro" id="IPR013783">
    <property type="entry name" value="Ig-like_fold"/>
</dbReference>
<evidence type="ECO:0000259" key="5">
    <source>
        <dbReference type="PROSITE" id="PS50853"/>
    </source>
</evidence>
<dbReference type="CDD" id="cd19757">
    <property type="entry name" value="Bbox1"/>
    <property type="match status" value="1"/>
</dbReference>
<reference evidence="6 7" key="1">
    <citation type="submission" date="2020-06" db="EMBL/GenBank/DDBJ databases">
        <authorList>
            <person name="Li R."/>
            <person name="Bekaert M."/>
        </authorList>
    </citation>
    <scope>NUCLEOTIDE SEQUENCE [LARGE SCALE GENOMIC DNA]</scope>
    <source>
        <strain evidence="7">wild</strain>
    </source>
</reference>
<dbReference type="PROSITE" id="PS50853">
    <property type="entry name" value="FN3"/>
    <property type="match status" value="1"/>
</dbReference>
<evidence type="ECO:0000313" key="6">
    <source>
        <dbReference type="EMBL" id="CAC5418001.1"/>
    </source>
</evidence>
<protein>
    <recommendedName>
        <fullName evidence="8">Fibronectin type-III domain-containing protein</fullName>
    </recommendedName>
</protein>
<dbReference type="InterPro" id="IPR036116">
    <property type="entry name" value="FN3_sf"/>
</dbReference>